<gene>
    <name evidence="2" type="ORF">GCM10011320_56780</name>
</gene>
<reference evidence="2" key="2">
    <citation type="submission" date="2020-09" db="EMBL/GenBank/DDBJ databases">
        <authorList>
            <person name="Sun Q."/>
            <person name="Zhou Y."/>
        </authorList>
    </citation>
    <scope>NUCLEOTIDE SEQUENCE</scope>
    <source>
        <strain evidence="2">CGMCC 1.3617</strain>
    </source>
</reference>
<dbReference type="AlphaFoldDB" id="A0A917NYR9"/>
<name>A0A917NYR9_9PROT</name>
<dbReference type="SUPFAM" id="SSF46785">
    <property type="entry name" value="Winged helix' DNA-binding domain"/>
    <property type="match status" value="1"/>
</dbReference>
<dbReference type="Proteomes" id="UP000661507">
    <property type="component" value="Unassembled WGS sequence"/>
</dbReference>
<organism evidence="2 3">
    <name type="scientific">Neoroseomonas lacus</name>
    <dbReference type="NCBI Taxonomy" id="287609"/>
    <lineage>
        <taxon>Bacteria</taxon>
        <taxon>Pseudomonadati</taxon>
        <taxon>Pseudomonadota</taxon>
        <taxon>Alphaproteobacteria</taxon>
        <taxon>Acetobacterales</taxon>
        <taxon>Acetobacteraceae</taxon>
        <taxon>Neoroseomonas</taxon>
    </lineage>
</organism>
<dbReference type="InterPro" id="IPR036390">
    <property type="entry name" value="WH_DNA-bd_sf"/>
</dbReference>
<protein>
    <submittedName>
        <fullName evidence="2">Uncharacterized protein</fullName>
    </submittedName>
</protein>
<feature type="compositionally biased region" description="Basic and acidic residues" evidence="1">
    <location>
        <begin position="135"/>
        <end position="145"/>
    </location>
</feature>
<sequence length="154" mass="16452">MASTADDATREEVRRAGLAADGPLPRLLSLLRTAEETHFDAAEAQRLAVESGLAIGRTELAAMLDTMVAHGLLGRVPTTGGAALYDTILRPHSHMLDEATAMMVDLDVSPETLSAIVARAIAEQPGRVEVLLRTRAPEKAPEGPTRRGRPRRIG</sequence>
<dbReference type="RefSeq" id="WP_188973244.1">
    <property type="nucleotide sequence ID" value="NZ_BMKW01000021.1"/>
</dbReference>
<accession>A0A917NYR9</accession>
<comment type="caution">
    <text evidence="2">The sequence shown here is derived from an EMBL/GenBank/DDBJ whole genome shotgun (WGS) entry which is preliminary data.</text>
</comment>
<reference evidence="2" key="1">
    <citation type="journal article" date="2014" name="Int. J. Syst. Evol. Microbiol.">
        <title>Complete genome sequence of Corynebacterium casei LMG S-19264T (=DSM 44701T), isolated from a smear-ripened cheese.</title>
        <authorList>
            <consortium name="US DOE Joint Genome Institute (JGI-PGF)"/>
            <person name="Walter F."/>
            <person name="Albersmeier A."/>
            <person name="Kalinowski J."/>
            <person name="Ruckert C."/>
        </authorList>
    </citation>
    <scope>NUCLEOTIDE SEQUENCE</scope>
    <source>
        <strain evidence="2">CGMCC 1.3617</strain>
    </source>
</reference>
<keyword evidence="3" id="KW-1185">Reference proteome</keyword>
<proteinExistence type="predicted"/>
<evidence type="ECO:0000313" key="2">
    <source>
        <dbReference type="EMBL" id="GGJ41845.1"/>
    </source>
</evidence>
<evidence type="ECO:0000313" key="3">
    <source>
        <dbReference type="Proteomes" id="UP000661507"/>
    </source>
</evidence>
<feature type="region of interest" description="Disordered" evidence="1">
    <location>
        <begin position="135"/>
        <end position="154"/>
    </location>
</feature>
<dbReference type="EMBL" id="BMKW01000021">
    <property type="protein sequence ID" value="GGJ41845.1"/>
    <property type="molecule type" value="Genomic_DNA"/>
</dbReference>
<evidence type="ECO:0000256" key="1">
    <source>
        <dbReference type="SAM" id="MobiDB-lite"/>
    </source>
</evidence>